<accession>A0A1Y6CWS4</accession>
<dbReference type="Proteomes" id="UP000192923">
    <property type="component" value="Unassembled WGS sequence"/>
</dbReference>
<sequence>MKELPQHQKDIRWLFAWAKAQALPMPDGDRATAFAERMAVMMFEAGLSEHAAREAAARSTLTASTHPQDSPP</sequence>
<dbReference type="AlphaFoldDB" id="A0A1Y6CWS4"/>
<feature type="region of interest" description="Disordered" evidence="1">
    <location>
        <begin position="52"/>
        <end position="72"/>
    </location>
</feature>
<protein>
    <submittedName>
        <fullName evidence="2">Uncharacterized protein</fullName>
    </submittedName>
</protein>
<evidence type="ECO:0000313" key="2">
    <source>
        <dbReference type="EMBL" id="SMF95119.1"/>
    </source>
</evidence>
<dbReference type="RefSeq" id="WP_085213076.1">
    <property type="nucleotide sequence ID" value="NZ_FXAM01000001.1"/>
</dbReference>
<feature type="compositionally biased region" description="Low complexity" evidence="1">
    <location>
        <begin position="57"/>
        <end position="66"/>
    </location>
</feature>
<organism evidence="2 3">
    <name type="scientific">Methylomagnum ishizawai</name>
    <dbReference type="NCBI Taxonomy" id="1760988"/>
    <lineage>
        <taxon>Bacteria</taxon>
        <taxon>Pseudomonadati</taxon>
        <taxon>Pseudomonadota</taxon>
        <taxon>Gammaproteobacteria</taxon>
        <taxon>Methylococcales</taxon>
        <taxon>Methylococcaceae</taxon>
        <taxon>Methylomagnum</taxon>
    </lineage>
</organism>
<dbReference type="EMBL" id="FXAM01000001">
    <property type="protein sequence ID" value="SMF95119.1"/>
    <property type="molecule type" value="Genomic_DNA"/>
</dbReference>
<reference evidence="2 3" key="1">
    <citation type="submission" date="2016-12" db="EMBL/GenBank/DDBJ databases">
        <authorList>
            <person name="Song W.-J."/>
            <person name="Kurnit D.M."/>
        </authorList>
    </citation>
    <scope>NUCLEOTIDE SEQUENCE [LARGE SCALE GENOMIC DNA]</scope>
    <source>
        <strain evidence="2 3">175</strain>
    </source>
</reference>
<name>A0A1Y6CWS4_9GAMM</name>
<dbReference type="STRING" id="1760988.SAMN02949497_2465"/>
<keyword evidence="3" id="KW-1185">Reference proteome</keyword>
<gene>
    <name evidence="2" type="ORF">SAMN02949497_2465</name>
</gene>
<evidence type="ECO:0000313" key="3">
    <source>
        <dbReference type="Proteomes" id="UP000192923"/>
    </source>
</evidence>
<evidence type="ECO:0000256" key="1">
    <source>
        <dbReference type="SAM" id="MobiDB-lite"/>
    </source>
</evidence>
<proteinExistence type="predicted"/>